<evidence type="ECO:0000256" key="2">
    <source>
        <dbReference type="ARBA" id="ARBA00022801"/>
    </source>
</evidence>
<dbReference type="HAMAP" id="MF_01927">
    <property type="entry name" value="PurU"/>
    <property type="match status" value="1"/>
</dbReference>
<dbReference type="InterPro" id="IPR036477">
    <property type="entry name" value="Formyl_transf_N_sf"/>
</dbReference>
<evidence type="ECO:0000256" key="4">
    <source>
        <dbReference type="NCBIfam" id="TIGR00655"/>
    </source>
</evidence>
<dbReference type="NCBIfam" id="TIGR00655">
    <property type="entry name" value="PurU"/>
    <property type="match status" value="1"/>
</dbReference>
<dbReference type="PROSITE" id="PS51671">
    <property type="entry name" value="ACT"/>
    <property type="match status" value="1"/>
</dbReference>
<keyword evidence="3" id="KW-0658">Purine biosynthesis</keyword>
<dbReference type="InterPro" id="IPR045865">
    <property type="entry name" value="ACT-like_dom_sf"/>
</dbReference>
<reference evidence="6 7" key="1">
    <citation type="submission" date="2019-03" db="EMBL/GenBank/DDBJ databases">
        <title>Draft genome sequences of novel Actinobacteria.</title>
        <authorList>
            <person name="Sahin N."/>
            <person name="Ay H."/>
            <person name="Saygin H."/>
        </authorList>
    </citation>
    <scope>NUCLEOTIDE SEQUENCE [LARGE SCALE GENOMIC DNA]</scope>
    <source>
        <strain evidence="6 7">KC712</strain>
    </source>
</reference>
<proteinExistence type="inferred from homology"/>
<organism evidence="6 7">
    <name type="scientific">Nonomuraea diastatica</name>
    <dbReference type="NCBI Taxonomy" id="1848329"/>
    <lineage>
        <taxon>Bacteria</taxon>
        <taxon>Bacillati</taxon>
        <taxon>Actinomycetota</taxon>
        <taxon>Actinomycetes</taxon>
        <taxon>Streptosporangiales</taxon>
        <taxon>Streptosporangiaceae</taxon>
        <taxon>Nonomuraea</taxon>
    </lineage>
</organism>
<dbReference type="RefSeq" id="WP_132520666.1">
    <property type="nucleotide sequence ID" value="NZ_SMKP01000385.1"/>
</dbReference>
<dbReference type="EMBL" id="SMKP01000385">
    <property type="protein sequence ID" value="TDD01009.1"/>
    <property type="molecule type" value="Genomic_DNA"/>
</dbReference>
<dbReference type="InterPro" id="IPR002376">
    <property type="entry name" value="Formyl_transf_N"/>
</dbReference>
<dbReference type="GO" id="GO:0006730">
    <property type="term" value="P:one-carbon metabolic process"/>
    <property type="evidence" value="ECO:0007669"/>
    <property type="project" value="UniProtKB-KW"/>
</dbReference>
<protein>
    <recommendedName>
        <fullName evidence="3 4">Formyltetrahydrofolate deformylase</fullName>
        <ecNumber evidence="3 4">3.5.1.10</ecNumber>
    </recommendedName>
    <alternativeName>
        <fullName evidence="3">Formyl-FH(4) hydrolase</fullName>
    </alternativeName>
</protein>
<dbReference type="GO" id="GO:0008864">
    <property type="term" value="F:formyltetrahydrofolate deformylase activity"/>
    <property type="evidence" value="ECO:0007669"/>
    <property type="project" value="UniProtKB-UniRule"/>
</dbReference>
<dbReference type="OrthoDB" id="9806170at2"/>
<dbReference type="EC" id="3.5.1.10" evidence="3 4"/>
<dbReference type="Proteomes" id="UP000294543">
    <property type="component" value="Unassembled WGS sequence"/>
</dbReference>
<dbReference type="PIRSF" id="PIRSF036480">
    <property type="entry name" value="FormyFH4_hydr"/>
    <property type="match status" value="1"/>
</dbReference>
<comment type="catalytic activity">
    <reaction evidence="3">
        <text>(6R)-10-formyltetrahydrofolate + H2O = (6S)-5,6,7,8-tetrahydrofolate + formate + H(+)</text>
        <dbReference type="Rhea" id="RHEA:19833"/>
        <dbReference type="ChEBI" id="CHEBI:15377"/>
        <dbReference type="ChEBI" id="CHEBI:15378"/>
        <dbReference type="ChEBI" id="CHEBI:15740"/>
        <dbReference type="ChEBI" id="CHEBI:57453"/>
        <dbReference type="ChEBI" id="CHEBI:195366"/>
        <dbReference type="EC" id="3.5.1.10"/>
    </reaction>
</comment>
<dbReference type="Gene3D" id="3.40.50.170">
    <property type="entry name" value="Formyl transferase, N-terminal domain"/>
    <property type="match status" value="1"/>
</dbReference>
<dbReference type="CDD" id="cd04875">
    <property type="entry name" value="ACT_F4HF-DF"/>
    <property type="match status" value="1"/>
</dbReference>
<keyword evidence="1 3" id="KW-0554">One-carbon metabolism</keyword>
<dbReference type="Gene3D" id="3.30.70.260">
    <property type="match status" value="1"/>
</dbReference>
<dbReference type="InterPro" id="IPR004810">
    <property type="entry name" value="PurU"/>
</dbReference>
<dbReference type="InterPro" id="IPR044074">
    <property type="entry name" value="PurU_ACT"/>
</dbReference>
<dbReference type="PANTHER" id="PTHR42706:SF1">
    <property type="entry name" value="FORMYLTETRAHYDROFOLATE DEFORMYLASE 2, MITOCHONDRIAL"/>
    <property type="match status" value="1"/>
</dbReference>
<dbReference type="NCBIfam" id="NF004684">
    <property type="entry name" value="PRK06027.1"/>
    <property type="match status" value="1"/>
</dbReference>
<dbReference type="InterPro" id="IPR002912">
    <property type="entry name" value="ACT_dom"/>
</dbReference>
<accession>A0A4R4V701</accession>
<keyword evidence="2 3" id="KW-0378">Hydrolase</keyword>
<evidence type="ECO:0000259" key="5">
    <source>
        <dbReference type="PROSITE" id="PS51671"/>
    </source>
</evidence>
<dbReference type="SUPFAM" id="SSF53328">
    <property type="entry name" value="Formyltransferase"/>
    <property type="match status" value="1"/>
</dbReference>
<dbReference type="PRINTS" id="PR01575">
    <property type="entry name" value="FFH4HYDRLASE"/>
</dbReference>
<feature type="domain" description="ACT" evidence="5">
    <location>
        <begin position="6"/>
        <end position="79"/>
    </location>
</feature>
<name>A0A4R4V701_9ACTN</name>
<comment type="pathway">
    <text evidence="3">Purine metabolism; IMP biosynthesis via de novo pathway; formate from 10-formyl-5,6,7,8-tetrahydrofolate: step 1/1.</text>
</comment>
<feature type="active site" evidence="3">
    <location>
        <position position="225"/>
    </location>
</feature>
<dbReference type="Pfam" id="PF00551">
    <property type="entry name" value="Formyl_trans_N"/>
    <property type="match status" value="1"/>
</dbReference>
<comment type="similarity">
    <text evidence="3">Belongs to the PurU family.</text>
</comment>
<dbReference type="GO" id="GO:0006189">
    <property type="term" value="P:'de novo' IMP biosynthetic process"/>
    <property type="evidence" value="ECO:0007669"/>
    <property type="project" value="UniProtKB-UniRule"/>
</dbReference>
<dbReference type="InterPro" id="IPR041729">
    <property type="entry name" value="Formyl-FH4-Hydrolase_C"/>
</dbReference>
<gene>
    <name evidence="3 6" type="primary">purU</name>
    <name evidence="6" type="ORF">E1294_51755</name>
</gene>
<dbReference type="UniPathway" id="UPA00074">
    <property type="reaction ID" value="UER00170"/>
</dbReference>
<dbReference type="AlphaFoldDB" id="A0A4R4V701"/>
<dbReference type="CDD" id="cd08648">
    <property type="entry name" value="FMT_core_Formyl-FH4-Hydrolase_C"/>
    <property type="match status" value="1"/>
</dbReference>
<comment type="function">
    <text evidence="3">Catalyzes the hydrolysis of 10-formyltetrahydrofolate (formyl-FH4) to formate and tetrahydrofolate (FH4).</text>
</comment>
<evidence type="ECO:0000313" key="6">
    <source>
        <dbReference type="EMBL" id="TDD01009.1"/>
    </source>
</evidence>
<evidence type="ECO:0000313" key="7">
    <source>
        <dbReference type="Proteomes" id="UP000294543"/>
    </source>
</evidence>
<evidence type="ECO:0000256" key="1">
    <source>
        <dbReference type="ARBA" id="ARBA00022563"/>
    </source>
</evidence>
<evidence type="ECO:0000256" key="3">
    <source>
        <dbReference type="HAMAP-Rule" id="MF_01927"/>
    </source>
</evidence>
<dbReference type="PANTHER" id="PTHR42706">
    <property type="entry name" value="FORMYLTETRAHYDROFOLATE DEFORMYLASE"/>
    <property type="match status" value="1"/>
</dbReference>
<dbReference type="SUPFAM" id="SSF55021">
    <property type="entry name" value="ACT-like"/>
    <property type="match status" value="1"/>
</dbReference>
<keyword evidence="7" id="KW-1185">Reference proteome</keyword>
<sequence>MSEEYVLTFACPDRAGVVHAISGFLLRHGGNILQSQQHGDAASNRLFMRVHFSAPGDLAELRADFAPTAESLLMQWRLADAAARPRLLIMVSKYGHCLNDLLFRRRIGELPADIPLVVSNHPDLADLVTSHGIRFEHVPVTPDTKQDAEDRLLALVEEHRIDLVVLARYMQILGDDVCKQLDGRAINIHHSFLPSFKGAGPYRQAHVRGVKLIGATAHYVTADLDEGPIIEQEVVRVDHTFCPDRLAAAGRDVECLALARAVQWHIQHRLLLNGNRVVVFR</sequence>
<comment type="caution">
    <text evidence="6">The sequence shown here is derived from an EMBL/GenBank/DDBJ whole genome shotgun (WGS) entry which is preliminary data.</text>
</comment>